<dbReference type="InterPro" id="IPR058792">
    <property type="entry name" value="Beta-barrel_RND_2"/>
</dbReference>
<dbReference type="NCBIfam" id="TIGR01730">
    <property type="entry name" value="RND_mfp"/>
    <property type="match status" value="1"/>
</dbReference>
<dbReference type="Proteomes" id="UP000613160">
    <property type="component" value="Unassembled WGS sequence"/>
</dbReference>
<dbReference type="GO" id="GO:1990281">
    <property type="term" value="C:efflux pump complex"/>
    <property type="evidence" value="ECO:0007669"/>
    <property type="project" value="TreeGrafter"/>
</dbReference>
<dbReference type="Gene3D" id="2.40.30.170">
    <property type="match status" value="1"/>
</dbReference>
<organism evidence="6 7">
    <name type="scientific">Aureimonas glaciei</name>
    <dbReference type="NCBI Taxonomy" id="1776957"/>
    <lineage>
        <taxon>Bacteria</taxon>
        <taxon>Pseudomonadati</taxon>
        <taxon>Pseudomonadota</taxon>
        <taxon>Alphaproteobacteria</taxon>
        <taxon>Hyphomicrobiales</taxon>
        <taxon>Aurantimonadaceae</taxon>
        <taxon>Aureimonas</taxon>
    </lineage>
</organism>
<dbReference type="PANTHER" id="PTHR30469">
    <property type="entry name" value="MULTIDRUG RESISTANCE PROTEIN MDTA"/>
    <property type="match status" value="1"/>
</dbReference>
<dbReference type="Gene3D" id="2.40.420.20">
    <property type="match status" value="1"/>
</dbReference>
<feature type="chain" id="PRO_5037274932" description="Efflux RND transporter periplasmic adaptor subunit" evidence="3">
    <location>
        <begin position="31"/>
        <end position="400"/>
    </location>
</feature>
<dbReference type="EMBL" id="BMJJ01000003">
    <property type="protein sequence ID" value="GGD15414.1"/>
    <property type="molecule type" value="Genomic_DNA"/>
</dbReference>
<dbReference type="Pfam" id="PF25989">
    <property type="entry name" value="YknX_C"/>
    <property type="match status" value="1"/>
</dbReference>
<keyword evidence="3" id="KW-0732">Signal</keyword>
<reference evidence="6" key="2">
    <citation type="submission" date="2020-09" db="EMBL/GenBank/DDBJ databases">
        <authorList>
            <person name="Sun Q."/>
            <person name="Zhou Y."/>
        </authorList>
    </citation>
    <scope>NUCLEOTIDE SEQUENCE</scope>
    <source>
        <strain evidence="6">CGMCC 1.15493</strain>
    </source>
</reference>
<evidence type="ECO:0000256" key="1">
    <source>
        <dbReference type="ARBA" id="ARBA00009477"/>
    </source>
</evidence>
<dbReference type="PANTHER" id="PTHR30469:SF15">
    <property type="entry name" value="HLYD FAMILY OF SECRETION PROTEINS"/>
    <property type="match status" value="1"/>
</dbReference>
<reference evidence="6" key="1">
    <citation type="journal article" date="2014" name="Int. J. Syst. Evol. Microbiol.">
        <title>Complete genome sequence of Corynebacterium casei LMG S-19264T (=DSM 44701T), isolated from a smear-ripened cheese.</title>
        <authorList>
            <consortium name="US DOE Joint Genome Institute (JGI-PGF)"/>
            <person name="Walter F."/>
            <person name="Albersmeier A."/>
            <person name="Kalinowski J."/>
            <person name="Ruckert C."/>
        </authorList>
    </citation>
    <scope>NUCLEOTIDE SEQUENCE</scope>
    <source>
        <strain evidence="6">CGMCC 1.15493</strain>
    </source>
</reference>
<dbReference type="Gene3D" id="2.40.50.100">
    <property type="match status" value="1"/>
</dbReference>
<dbReference type="InterPro" id="IPR058637">
    <property type="entry name" value="YknX-like_C"/>
</dbReference>
<evidence type="ECO:0000259" key="4">
    <source>
        <dbReference type="Pfam" id="PF25954"/>
    </source>
</evidence>
<keyword evidence="2" id="KW-0175">Coiled coil</keyword>
<comment type="caution">
    <text evidence="6">The sequence shown here is derived from an EMBL/GenBank/DDBJ whole genome shotgun (WGS) entry which is preliminary data.</text>
</comment>
<dbReference type="InterPro" id="IPR006143">
    <property type="entry name" value="RND_pump_MFP"/>
</dbReference>
<name>A0A916XVS8_9HYPH</name>
<evidence type="ECO:0000259" key="5">
    <source>
        <dbReference type="Pfam" id="PF25989"/>
    </source>
</evidence>
<evidence type="ECO:0000256" key="3">
    <source>
        <dbReference type="SAM" id="SignalP"/>
    </source>
</evidence>
<evidence type="ECO:0008006" key="8">
    <source>
        <dbReference type="Google" id="ProtNLM"/>
    </source>
</evidence>
<dbReference type="SUPFAM" id="SSF111369">
    <property type="entry name" value="HlyD-like secretion proteins"/>
    <property type="match status" value="1"/>
</dbReference>
<feature type="domain" description="CusB-like beta-barrel" evidence="4">
    <location>
        <begin position="247"/>
        <end position="318"/>
    </location>
</feature>
<protein>
    <recommendedName>
        <fullName evidence="8">Efflux RND transporter periplasmic adaptor subunit</fullName>
    </recommendedName>
</protein>
<dbReference type="GO" id="GO:0015562">
    <property type="term" value="F:efflux transmembrane transporter activity"/>
    <property type="evidence" value="ECO:0007669"/>
    <property type="project" value="TreeGrafter"/>
</dbReference>
<evidence type="ECO:0000313" key="7">
    <source>
        <dbReference type="Proteomes" id="UP000613160"/>
    </source>
</evidence>
<keyword evidence="7" id="KW-1185">Reference proteome</keyword>
<evidence type="ECO:0000313" key="6">
    <source>
        <dbReference type="EMBL" id="GGD15414.1"/>
    </source>
</evidence>
<comment type="similarity">
    <text evidence="1">Belongs to the membrane fusion protein (MFP) (TC 8.A.1) family.</text>
</comment>
<dbReference type="RefSeq" id="WP_244639973.1">
    <property type="nucleotide sequence ID" value="NZ_BMJJ01000003.1"/>
</dbReference>
<sequence length="400" mass="41029">MSGPFRILLPFLTAPLLTVLVLVGAAPAMAQEAAATNAAPPAPSVSVVPATVRELVATISVTGTLVPRETVMVGADVDGLRIEALLADEGDTVSAGDVLARLSTDLIETDLTQNESQLIRADAAKAQAESQIAQAEATAVEAEAALARTRPLAEKGIVGQDVLEQRVSAAASARAQLASARQGVAVAVADKAMLAATRQQIQLKKDKAEIKAPTDGLILSRSARLGAIASVAGGGLFEIARDGLIELDAAVSETVLASLRKDQAVSVTLAGSTEPVVGHVRLVSPKVDETTRLGRVLIALDPSPMLRTGMFARGTVETARSSGVTVPQTAVVVDGDKALVQVVRDGTIETRTVKTGIASGGDIEITEGIKEGERVVALAGTFVRNGDAVTAVELEPEAKG</sequence>
<gene>
    <name evidence="6" type="ORF">GCM10011335_17790</name>
</gene>
<dbReference type="Gene3D" id="1.10.287.470">
    <property type="entry name" value="Helix hairpin bin"/>
    <property type="match status" value="1"/>
</dbReference>
<feature type="domain" description="YknX-like C-terminal permuted SH3-like" evidence="5">
    <location>
        <begin position="324"/>
        <end position="390"/>
    </location>
</feature>
<feature type="coiled-coil region" evidence="2">
    <location>
        <begin position="118"/>
        <end position="145"/>
    </location>
</feature>
<feature type="signal peptide" evidence="3">
    <location>
        <begin position="1"/>
        <end position="30"/>
    </location>
</feature>
<dbReference type="Pfam" id="PF25954">
    <property type="entry name" value="Beta-barrel_RND_2"/>
    <property type="match status" value="1"/>
</dbReference>
<proteinExistence type="inferred from homology"/>
<evidence type="ECO:0000256" key="2">
    <source>
        <dbReference type="SAM" id="Coils"/>
    </source>
</evidence>
<dbReference type="AlphaFoldDB" id="A0A916XVS8"/>
<accession>A0A916XVS8</accession>